<proteinExistence type="predicted"/>
<name>A0A229RW24_AMYAL</name>
<gene>
    <name evidence="2" type="ORF">CFP75_15675</name>
</gene>
<comment type="caution">
    <text evidence="2">The sequence shown here is derived from an EMBL/GenBank/DDBJ whole genome shotgun (WGS) entry which is preliminary data.</text>
</comment>
<organism evidence="2 3">
    <name type="scientific">Amycolatopsis alba DSM 44262</name>
    <dbReference type="NCBI Taxonomy" id="1125972"/>
    <lineage>
        <taxon>Bacteria</taxon>
        <taxon>Bacillati</taxon>
        <taxon>Actinomycetota</taxon>
        <taxon>Actinomycetes</taxon>
        <taxon>Pseudonocardiales</taxon>
        <taxon>Pseudonocardiaceae</taxon>
        <taxon>Amycolatopsis</taxon>
    </lineage>
</organism>
<feature type="region of interest" description="Disordered" evidence="1">
    <location>
        <begin position="206"/>
        <end position="266"/>
    </location>
</feature>
<keyword evidence="3" id="KW-1185">Reference proteome</keyword>
<protein>
    <submittedName>
        <fullName evidence="2">Uncharacterized protein</fullName>
    </submittedName>
</protein>
<dbReference type="EMBL" id="NMQU01000038">
    <property type="protein sequence ID" value="OXM50701.1"/>
    <property type="molecule type" value="Genomic_DNA"/>
</dbReference>
<accession>A0A229RW24</accession>
<evidence type="ECO:0000313" key="2">
    <source>
        <dbReference type="EMBL" id="OXM50701.1"/>
    </source>
</evidence>
<dbReference type="Proteomes" id="UP000215563">
    <property type="component" value="Unassembled WGS sequence"/>
</dbReference>
<evidence type="ECO:0000313" key="3">
    <source>
        <dbReference type="Proteomes" id="UP000215563"/>
    </source>
</evidence>
<sequence length="266" mass="28794">MNASAVLGTHQWTAEETRILVRAARWAPRRWLRGEWPLEVRGDGADLVERPGPDSRGRLIAGGALLVHLEVAMRALGWLPETRLPHDGGDSRLIARITAATRRRPGPDDLALFGAMSGRASYSFHGPPTLSTDEEPADGVRVKSFSPRQIRSLPRIGSAIAPPGEEPEEAWSAFLVTSASEARHHLVRAAWWRSGSGWWPPNPACGVRPSPSRSIHRRSGSRCSGSPGFPVSRNWRSASITLGGGSGRGSRRPRADRGRPARTAGA</sequence>
<evidence type="ECO:0000256" key="1">
    <source>
        <dbReference type="SAM" id="MobiDB-lite"/>
    </source>
</evidence>
<dbReference type="RefSeq" id="WP_051137584.1">
    <property type="nucleotide sequence ID" value="NZ_KB913032.1"/>
</dbReference>
<reference evidence="2 3" key="1">
    <citation type="submission" date="2017-07" db="EMBL/GenBank/DDBJ databases">
        <title>Amycolatopsis alba DSM 44262 Genome sequencing and assembly.</title>
        <authorList>
            <person name="Kaur N."/>
            <person name="Mayilraj S."/>
        </authorList>
    </citation>
    <scope>NUCLEOTIDE SEQUENCE [LARGE SCALE GENOMIC DNA]</scope>
    <source>
        <strain evidence="2 3">DSM 44262</strain>
    </source>
</reference>
<dbReference type="OrthoDB" id="3628559at2"/>
<dbReference type="AlphaFoldDB" id="A0A229RW24"/>